<feature type="transmembrane region" description="Helical" evidence="2">
    <location>
        <begin position="88"/>
        <end position="110"/>
    </location>
</feature>
<accession>A0ABS4GW67</accession>
<evidence type="ECO:0000256" key="2">
    <source>
        <dbReference type="SAM" id="Phobius"/>
    </source>
</evidence>
<protein>
    <submittedName>
        <fullName evidence="4">Uncharacterized protein</fullName>
    </submittedName>
</protein>
<keyword evidence="5" id="KW-1185">Reference proteome</keyword>
<feature type="compositionally biased region" description="Low complexity" evidence="1">
    <location>
        <begin position="58"/>
        <end position="81"/>
    </location>
</feature>
<keyword evidence="2" id="KW-0472">Membrane</keyword>
<sequence>MKKIMSLVMTTLLLFTLTTTSFAASEDVNPEPKATTSVDQKIDIGGIKGEVKQKDKTTVAPTTKATTPKAQASQASAPSSTKPKDWSYYLQSSWAALLSIVLVGLMVLLYGRDTWAEKRS</sequence>
<feature type="chain" id="PRO_5045167180" evidence="3">
    <location>
        <begin position="24"/>
        <end position="120"/>
    </location>
</feature>
<gene>
    <name evidence="4" type="ORF">J2Z37_004535</name>
</gene>
<evidence type="ECO:0000313" key="4">
    <source>
        <dbReference type="EMBL" id="MBP1934515.1"/>
    </source>
</evidence>
<reference evidence="4 5" key="1">
    <citation type="submission" date="2021-03" db="EMBL/GenBank/DDBJ databases">
        <title>Genomic Encyclopedia of Type Strains, Phase IV (KMG-IV): sequencing the most valuable type-strain genomes for metagenomic binning, comparative biology and taxonomic classification.</title>
        <authorList>
            <person name="Goeker M."/>
        </authorList>
    </citation>
    <scope>NUCLEOTIDE SEQUENCE [LARGE SCALE GENOMIC DNA]</scope>
    <source>
        <strain evidence="4 5">DSM 24738</strain>
    </source>
</reference>
<dbReference type="RefSeq" id="WP_209812500.1">
    <property type="nucleotide sequence ID" value="NZ_JAGGKT010000022.1"/>
</dbReference>
<organism evidence="4 5">
    <name type="scientific">Ammoniphilus resinae</name>
    <dbReference type="NCBI Taxonomy" id="861532"/>
    <lineage>
        <taxon>Bacteria</taxon>
        <taxon>Bacillati</taxon>
        <taxon>Bacillota</taxon>
        <taxon>Bacilli</taxon>
        <taxon>Bacillales</taxon>
        <taxon>Paenibacillaceae</taxon>
        <taxon>Aneurinibacillus group</taxon>
        <taxon>Ammoniphilus</taxon>
    </lineage>
</organism>
<keyword evidence="2" id="KW-1133">Transmembrane helix</keyword>
<evidence type="ECO:0000256" key="3">
    <source>
        <dbReference type="SAM" id="SignalP"/>
    </source>
</evidence>
<dbReference type="EMBL" id="JAGGKT010000022">
    <property type="protein sequence ID" value="MBP1934515.1"/>
    <property type="molecule type" value="Genomic_DNA"/>
</dbReference>
<proteinExistence type="predicted"/>
<name>A0ABS4GW67_9BACL</name>
<dbReference type="Proteomes" id="UP001519343">
    <property type="component" value="Unassembled WGS sequence"/>
</dbReference>
<keyword evidence="3" id="KW-0732">Signal</keyword>
<feature type="region of interest" description="Disordered" evidence="1">
    <location>
        <begin position="52"/>
        <end position="85"/>
    </location>
</feature>
<keyword evidence="2" id="KW-0812">Transmembrane</keyword>
<evidence type="ECO:0000313" key="5">
    <source>
        <dbReference type="Proteomes" id="UP001519343"/>
    </source>
</evidence>
<evidence type="ECO:0000256" key="1">
    <source>
        <dbReference type="SAM" id="MobiDB-lite"/>
    </source>
</evidence>
<feature type="signal peptide" evidence="3">
    <location>
        <begin position="1"/>
        <end position="23"/>
    </location>
</feature>
<comment type="caution">
    <text evidence="4">The sequence shown here is derived from an EMBL/GenBank/DDBJ whole genome shotgun (WGS) entry which is preliminary data.</text>
</comment>